<reference evidence="1" key="2">
    <citation type="submission" date="2021-04" db="EMBL/GenBank/DDBJ databases">
        <authorList>
            <person name="Gilroy R."/>
        </authorList>
    </citation>
    <scope>NUCLEOTIDE SEQUENCE</scope>
    <source>
        <strain evidence="1">CHK196-3914</strain>
    </source>
</reference>
<sequence>MTETVFKTAKSSIAVFRQMIDQANKEHETVLKNLKNNYIGDMFVKMKDNENSEHRQRTDTLRNAAYNEICGNIKAVREQISAKAKKREFKALDELSSLSVLKLSQSEFDLIVEMYANNNYWNMKKLQEIATEQGLNTSFEFAPMDQQLSALDEL</sequence>
<proteinExistence type="predicted"/>
<comment type="caution">
    <text evidence="1">The sequence shown here is derived from an EMBL/GenBank/DDBJ whole genome shotgun (WGS) entry which is preliminary data.</text>
</comment>
<evidence type="ECO:0000313" key="1">
    <source>
        <dbReference type="EMBL" id="HIZ74679.1"/>
    </source>
</evidence>
<protein>
    <submittedName>
        <fullName evidence="1">Uncharacterized protein</fullName>
    </submittedName>
</protein>
<dbReference type="EMBL" id="DXAY01000129">
    <property type="protein sequence ID" value="HIZ74679.1"/>
    <property type="molecule type" value="Genomic_DNA"/>
</dbReference>
<dbReference type="AlphaFoldDB" id="A0A9D2K2G2"/>
<reference evidence="1" key="1">
    <citation type="journal article" date="2021" name="PeerJ">
        <title>Extensive microbial diversity within the chicken gut microbiome revealed by metagenomics and culture.</title>
        <authorList>
            <person name="Gilroy R."/>
            <person name="Ravi A."/>
            <person name="Getino M."/>
            <person name="Pursley I."/>
            <person name="Horton D.L."/>
            <person name="Alikhan N.F."/>
            <person name="Baker D."/>
            <person name="Gharbi K."/>
            <person name="Hall N."/>
            <person name="Watson M."/>
            <person name="Adriaenssens E.M."/>
            <person name="Foster-Nyarko E."/>
            <person name="Jarju S."/>
            <person name="Secka A."/>
            <person name="Antonio M."/>
            <person name="Oren A."/>
            <person name="Chaudhuri R.R."/>
            <person name="La Ragione R."/>
            <person name="Hildebrand F."/>
            <person name="Pallen M.J."/>
        </authorList>
    </citation>
    <scope>NUCLEOTIDE SEQUENCE</scope>
    <source>
        <strain evidence="1">CHK196-3914</strain>
    </source>
</reference>
<name>A0A9D2K2G2_9FIRM</name>
<gene>
    <name evidence="1" type="ORF">H9723_05470</name>
</gene>
<evidence type="ECO:0000313" key="2">
    <source>
        <dbReference type="Proteomes" id="UP000824116"/>
    </source>
</evidence>
<organism evidence="1 2">
    <name type="scientific">Candidatus Mediterraneibacter stercoravium</name>
    <dbReference type="NCBI Taxonomy" id="2838685"/>
    <lineage>
        <taxon>Bacteria</taxon>
        <taxon>Bacillati</taxon>
        <taxon>Bacillota</taxon>
        <taxon>Clostridia</taxon>
        <taxon>Lachnospirales</taxon>
        <taxon>Lachnospiraceae</taxon>
        <taxon>Mediterraneibacter</taxon>
    </lineage>
</organism>
<accession>A0A9D2K2G2</accession>
<dbReference type="Proteomes" id="UP000824116">
    <property type="component" value="Unassembled WGS sequence"/>
</dbReference>